<comment type="caution">
    <text evidence="1">The sequence shown here is derived from an EMBL/GenBank/DDBJ whole genome shotgun (WGS) entry which is preliminary data.</text>
</comment>
<dbReference type="Proteomes" id="UP000596742">
    <property type="component" value="Unassembled WGS sequence"/>
</dbReference>
<reference evidence="1" key="1">
    <citation type="submission" date="2018-11" db="EMBL/GenBank/DDBJ databases">
        <authorList>
            <person name="Alioto T."/>
            <person name="Alioto T."/>
        </authorList>
    </citation>
    <scope>NUCLEOTIDE SEQUENCE</scope>
</reference>
<proteinExistence type="predicted"/>
<accession>A0A8B6H956</accession>
<sequence>MPAINEIEARLPISTSAVRGAFTTARNNNKISFNDNYKGGKLVPGYGFALSSILQQRMPSQIRFLQETLSVEMYRSGCNQKRCFAHERQLPRKVPTEQKRSLGSSFEEFKDYQNRYTSNQEPQKDLTLKDREEDCEMPCHIGIEPKTNTFVTPLVTRTKEVLVRLFSNKPSFILKCFKLALVRVGCDIPASRKLCGHAATSGCN</sequence>
<dbReference type="EMBL" id="UYJE01009760">
    <property type="protein sequence ID" value="VDI76501.1"/>
    <property type="molecule type" value="Genomic_DNA"/>
</dbReference>
<evidence type="ECO:0000313" key="2">
    <source>
        <dbReference type="Proteomes" id="UP000596742"/>
    </source>
</evidence>
<protein>
    <submittedName>
        <fullName evidence="1">Uncharacterized protein</fullName>
    </submittedName>
</protein>
<gene>
    <name evidence="1" type="ORF">MGAL_10B064827</name>
</gene>
<organism evidence="1 2">
    <name type="scientific">Mytilus galloprovincialis</name>
    <name type="common">Mediterranean mussel</name>
    <dbReference type="NCBI Taxonomy" id="29158"/>
    <lineage>
        <taxon>Eukaryota</taxon>
        <taxon>Metazoa</taxon>
        <taxon>Spiralia</taxon>
        <taxon>Lophotrochozoa</taxon>
        <taxon>Mollusca</taxon>
        <taxon>Bivalvia</taxon>
        <taxon>Autobranchia</taxon>
        <taxon>Pteriomorphia</taxon>
        <taxon>Mytilida</taxon>
        <taxon>Mytiloidea</taxon>
        <taxon>Mytilidae</taxon>
        <taxon>Mytilinae</taxon>
        <taxon>Mytilus</taxon>
    </lineage>
</organism>
<evidence type="ECO:0000313" key="1">
    <source>
        <dbReference type="EMBL" id="VDI76501.1"/>
    </source>
</evidence>
<keyword evidence="2" id="KW-1185">Reference proteome</keyword>
<dbReference type="AlphaFoldDB" id="A0A8B6H956"/>
<dbReference type="OrthoDB" id="6153643at2759"/>
<name>A0A8B6H956_MYTGA</name>